<dbReference type="EMBL" id="QUMQ01000001">
    <property type="protein sequence ID" value="REF96344.1"/>
    <property type="molecule type" value="Genomic_DNA"/>
</dbReference>
<dbReference type="AlphaFoldDB" id="A0A3D9ZIJ8"/>
<dbReference type="Proteomes" id="UP000256913">
    <property type="component" value="Unassembled WGS sequence"/>
</dbReference>
<keyword evidence="3" id="KW-1185">Reference proteome</keyword>
<comment type="caution">
    <text evidence="2">The sequence shown here is derived from an EMBL/GenBank/DDBJ whole genome shotgun (WGS) entry which is preliminary data.</text>
</comment>
<feature type="region of interest" description="Disordered" evidence="1">
    <location>
        <begin position="115"/>
        <end position="189"/>
    </location>
</feature>
<name>A0A3D9ZIJ8_9ACTN</name>
<evidence type="ECO:0000313" key="2">
    <source>
        <dbReference type="EMBL" id="REF96344.1"/>
    </source>
</evidence>
<gene>
    <name evidence="2" type="ORF">DFJ67_2321</name>
</gene>
<reference evidence="2 3" key="1">
    <citation type="submission" date="2018-08" db="EMBL/GenBank/DDBJ databases">
        <title>Sequencing the genomes of 1000 actinobacteria strains.</title>
        <authorList>
            <person name="Klenk H.-P."/>
        </authorList>
    </citation>
    <scope>NUCLEOTIDE SEQUENCE [LARGE SCALE GENOMIC DNA]</scope>
    <source>
        <strain evidence="2 3">DSM 44099</strain>
    </source>
</reference>
<evidence type="ECO:0000313" key="3">
    <source>
        <dbReference type="Proteomes" id="UP000256913"/>
    </source>
</evidence>
<evidence type="ECO:0000256" key="1">
    <source>
        <dbReference type="SAM" id="MobiDB-lite"/>
    </source>
</evidence>
<sequence>MRARLSLAGPIALSLAVRGGRALKPPAPKPMRLSPSSRRLLARARAVRLRRVRIPPQPRRLRVRLLGLSQPRRCRARPSAVPGVAARLHRSAWTRLPSVRLPLLPARLCGRLRRDRQAHRASPVRVRRRTAATRSRPGSALPRHAPRRSRRGLNPTSVPHPRRLRQPVAMPARPEAGAGLNRKPDPRFRRMPSVRSWRHLPVPARPDRLCGRLPRRPSARSRPSLLVRADRGRLRCYRMPRYPKAAALPPQAASGGVRRGRLRCCRTPLWAAPTQPPQVVADDPHHRRLRHGRTPPRRAATILPQSGGSDLLRDPRFRRMPLRSEETCPPPLVLRAGPPRARLGRLTVINQLAPVDRGDLRRPAWGHRRRLRWPRRTFRFRLVGRVELHRELGQGRL</sequence>
<accession>A0A3D9ZIJ8</accession>
<proteinExistence type="predicted"/>
<organism evidence="2 3">
    <name type="scientific">Asanoa ferruginea</name>
    <dbReference type="NCBI Taxonomy" id="53367"/>
    <lineage>
        <taxon>Bacteria</taxon>
        <taxon>Bacillati</taxon>
        <taxon>Actinomycetota</taxon>
        <taxon>Actinomycetes</taxon>
        <taxon>Micromonosporales</taxon>
        <taxon>Micromonosporaceae</taxon>
        <taxon>Asanoa</taxon>
    </lineage>
</organism>
<protein>
    <submittedName>
        <fullName evidence="2">Uncharacterized protein</fullName>
    </submittedName>
</protein>